<evidence type="ECO:0000313" key="1">
    <source>
        <dbReference type="EMBL" id="XAF53107.1"/>
    </source>
</evidence>
<accession>A0ABZ3E0C1</accession>
<dbReference type="EMBL" id="CP152380">
    <property type="protein sequence ID" value="XAF53107.1"/>
    <property type="molecule type" value="Genomic_DNA"/>
</dbReference>
<proteinExistence type="predicted"/>
<protein>
    <submittedName>
        <fullName evidence="1">Uncharacterized protein</fullName>
    </submittedName>
</protein>
<name>A0ABZ3E0C1_9GAMM</name>
<evidence type="ECO:0000313" key="2">
    <source>
        <dbReference type="Proteomes" id="UP001445268"/>
    </source>
</evidence>
<organism evidence="1 2">
    <name type="scientific">Marinobacter alkaliphilus</name>
    <dbReference type="NCBI Taxonomy" id="254719"/>
    <lineage>
        <taxon>Bacteria</taxon>
        <taxon>Pseudomonadati</taxon>
        <taxon>Pseudomonadota</taxon>
        <taxon>Gammaproteobacteria</taxon>
        <taxon>Pseudomonadales</taxon>
        <taxon>Marinobacteraceae</taxon>
        <taxon>Marinobacter</taxon>
    </lineage>
</organism>
<dbReference type="RefSeq" id="WP_342631024.1">
    <property type="nucleotide sequence ID" value="NZ_CP152380.1"/>
</dbReference>
<sequence>MKGFSSMHVCDDPEYGVVLRFFDVEAADQFEDFLNESCYVMFQTKFEETVVSFFFGEASSVDKVEILYERFISSMLRK</sequence>
<keyword evidence="2" id="KW-1185">Reference proteome</keyword>
<gene>
    <name evidence="1" type="ORF">AAGT77_14435</name>
</gene>
<dbReference type="Proteomes" id="UP001445268">
    <property type="component" value="Chromosome"/>
</dbReference>
<reference evidence="1 2" key="1">
    <citation type="submission" date="2024-04" db="EMBL/GenBank/DDBJ databases">
        <title>Marinobacter sp. SBY-1.</title>
        <authorList>
            <person name="Pan C."/>
        </authorList>
    </citation>
    <scope>NUCLEOTIDE SEQUENCE [LARGE SCALE GENOMIC DNA]</scope>
    <source>
        <strain evidence="1 2">SBY-1</strain>
    </source>
</reference>